<evidence type="ECO:0000256" key="2">
    <source>
        <dbReference type="RuleBase" id="RU000461"/>
    </source>
</evidence>
<dbReference type="Pfam" id="PF00067">
    <property type="entry name" value="p450"/>
    <property type="match status" value="1"/>
</dbReference>
<dbReference type="PANTHER" id="PTHR46696:SF1">
    <property type="entry name" value="CYTOCHROME P450 YJIB-RELATED"/>
    <property type="match status" value="1"/>
</dbReference>
<dbReference type="PRINTS" id="PR00359">
    <property type="entry name" value="BP450"/>
</dbReference>
<dbReference type="EMBL" id="BAAAQK010000023">
    <property type="protein sequence ID" value="GAA1868666.1"/>
    <property type="molecule type" value="Genomic_DNA"/>
</dbReference>
<sequence length="418" mass="47021">MNPRQEQFSAPGFWADPVDFFSDLRRDEPVFELPGDGSYMLSRYDDVKAASARPAVFSSRRPRLGEGDPEYEAIEADSYPVVATLPQNDPPVHTRFRKLVNRAFAPNVVAALDASIREIANSIVDDFGGRTTVDFCRDFADVLPSYVMADWLGVPRSEQVRFKAWSDDIVETTLTPNMSRERMLETRRTYADFQKYFADIIEDRRVSPRADAVSLLVGSRVDDERPLDVPEILDILRAFLVAGNDTTANLLSGAMLLLLDHPDTFAEVRADRAALPKMIEEALRYVSPAQVTMRTLVADEEMSGCPMRKDRRARLVLASANRDEKQFADPHTFDIHRDTSGHLAFGHGVHYCIGHLLARAEAKIAFEVLFDRLEDIRLAGPRDEVRRKPMPGVFQLAGLDLTFRYSTGDTARADRLGP</sequence>
<protein>
    <submittedName>
        <fullName evidence="3">Monooxygenase YjiB</fullName>
    </submittedName>
</protein>
<dbReference type="Proteomes" id="UP001500449">
    <property type="component" value="Unassembled WGS sequence"/>
</dbReference>
<keyword evidence="2" id="KW-0349">Heme</keyword>
<keyword evidence="4" id="KW-1185">Reference proteome</keyword>
<dbReference type="Gene3D" id="1.10.630.10">
    <property type="entry name" value="Cytochrome P450"/>
    <property type="match status" value="1"/>
</dbReference>
<name>A0ABN2NHY2_9PSEU</name>
<keyword evidence="2" id="KW-0408">Iron</keyword>
<keyword evidence="2" id="KW-0560">Oxidoreductase</keyword>
<dbReference type="GO" id="GO:0004497">
    <property type="term" value="F:monooxygenase activity"/>
    <property type="evidence" value="ECO:0007669"/>
    <property type="project" value="UniProtKB-KW"/>
</dbReference>
<evidence type="ECO:0000256" key="1">
    <source>
        <dbReference type="ARBA" id="ARBA00010617"/>
    </source>
</evidence>
<keyword evidence="2 3" id="KW-0503">Monooxygenase</keyword>
<comment type="similarity">
    <text evidence="1 2">Belongs to the cytochrome P450 family.</text>
</comment>
<comment type="caution">
    <text evidence="3">The sequence shown here is derived from an EMBL/GenBank/DDBJ whole genome shotgun (WGS) entry which is preliminary data.</text>
</comment>
<evidence type="ECO:0000313" key="4">
    <source>
        <dbReference type="Proteomes" id="UP001500449"/>
    </source>
</evidence>
<accession>A0ABN2NHY2</accession>
<organism evidence="3 4">
    <name type="scientific">Pseudonocardia ailaonensis</name>
    <dbReference type="NCBI Taxonomy" id="367279"/>
    <lineage>
        <taxon>Bacteria</taxon>
        <taxon>Bacillati</taxon>
        <taxon>Actinomycetota</taxon>
        <taxon>Actinomycetes</taxon>
        <taxon>Pseudonocardiales</taxon>
        <taxon>Pseudonocardiaceae</taxon>
        <taxon>Pseudonocardia</taxon>
    </lineage>
</organism>
<dbReference type="PRINTS" id="PR00385">
    <property type="entry name" value="P450"/>
</dbReference>
<dbReference type="InterPro" id="IPR036396">
    <property type="entry name" value="Cyt_P450_sf"/>
</dbReference>
<dbReference type="InterPro" id="IPR017972">
    <property type="entry name" value="Cyt_P450_CS"/>
</dbReference>
<reference evidence="3 4" key="1">
    <citation type="journal article" date="2019" name="Int. J. Syst. Evol. Microbiol.">
        <title>The Global Catalogue of Microorganisms (GCM) 10K type strain sequencing project: providing services to taxonomists for standard genome sequencing and annotation.</title>
        <authorList>
            <consortium name="The Broad Institute Genomics Platform"/>
            <consortium name="The Broad Institute Genome Sequencing Center for Infectious Disease"/>
            <person name="Wu L."/>
            <person name="Ma J."/>
        </authorList>
    </citation>
    <scope>NUCLEOTIDE SEQUENCE [LARGE SCALE GENOMIC DNA]</scope>
    <source>
        <strain evidence="3 4">JCM 16009</strain>
    </source>
</reference>
<dbReference type="InterPro" id="IPR002397">
    <property type="entry name" value="Cyt_P450_B"/>
</dbReference>
<dbReference type="InterPro" id="IPR001128">
    <property type="entry name" value="Cyt_P450"/>
</dbReference>
<keyword evidence="2" id="KW-0479">Metal-binding</keyword>
<dbReference type="PANTHER" id="PTHR46696">
    <property type="entry name" value="P450, PUTATIVE (EUROFUNG)-RELATED"/>
    <property type="match status" value="1"/>
</dbReference>
<dbReference type="RefSeq" id="WP_344423629.1">
    <property type="nucleotide sequence ID" value="NZ_BAAAQK010000023.1"/>
</dbReference>
<proteinExistence type="inferred from homology"/>
<evidence type="ECO:0000313" key="3">
    <source>
        <dbReference type="EMBL" id="GAA1868666.1"/>
    </source>
</evidence>
<dbReference type="SUPFAM" id="SSF48264">
    <property type="entry name" value="Cytochrome P450"/>
    <property type="match status" value="1"/>
</dbReference>
<dbReference type="PROSITE" id="PS00086">
    <property type="entry name" value="CYTOCHROME_P450"/>
    <property type="match status" value="1"/>
</dbReference>
<gene>
    <name evidence="3" type="primary">yjiB_1</name>
    <name evidence="3" type="ORF">GCM10009836_56480</name>
</gene>